<evidence type="ECO:0000313" key="4">
    <source>
        <dbReference type="Proteomes" id="UP000464378"/>
    </source>
</evidence>
<name>A0A6C2YKT1_9BACT</name>
<dbReference type="EMBL" id="LR586016">
    <property type="protein sequence ID" value="VIP01984.1"/>
    <property type="molecule type" value="Genomic_DNA"/>
</dbReference>
<reference evidence="3" key="1">
    <citation type="submission" date="2019-04" db="EMBL/GenBank/DDBJ databases">
        <authorList>
            <consortium name="Science for Life Laboratories"/>
        </authorList>
    </citation>
    <scope>NUCLEOTIDE SEQUENCE</scope>
    <source>
        <strain evidence="3">MBLW1</strain>
    </source>
</reference>
<evidence type="ECO:0000313" key="3">
    <source>
        <dbReference type="EMBL" id="VIP01984.1"/>
    </source>
</evidence>
<protein>
    <recommendedName>
        <fullName evidence="2">FtsH ternary system domain-containing protein</fullName>
    </recommendedName>
</protein>
<dbReference type="KEGG" id="tim:GMBLW1_19760"/>
<feature type="domain" description="FtsH ternary system" evidence="2">
    <location>
        <begin position="1"/>
        <end position="374"/>
    </location>
</feature>
<dbReference type="AlphaFoldDB" id="A0A6C2YKT1"/>
<evidence type="ECO:0000259" key="2">
    <source>
        <dbReference type="Pfam" id="PF20005"/>
    </source>
</evidence>
<gene>
    <name evidence="3" type="ORF">GMBLW1_19760</name>
</gene>
<proteinExistence type="predicted"/>
<dbReference type="InParanoid" id="A0A6C2YKT1"/>
<feature type="compositionally biased region" description="Polar residues" evidence="1">
    <location>
        <begin position="404"/>
        <end position="423"/>
    </location>
</feature>
<feature type="region of interest" description="Disordered" evidence="1">
    <location>
        <begin position="455"/>
        <end position="482"/>
    </location>
</feature>
<dbReference type="Proteomes" id="UP000464378">
    <property type="component" value="Chromosome"/>
</dbReference>
<evidence type="ECO:0000256" key="1">
    <source>
        <dbReference type="SAM" id="MobiDB-lite"/>
    </source>
</evidence>
<dbReference type="InterPro" id="IPR045486">
    <property type="entry name" value="fvmX7"/>
</dbReference>
<dbReference type="EMBL" id="LR593887">
    <property type="protein sequence ID" value="VTS00039.1"/>
    <property type="molecule type" value="Genomic_DNA"/>
</dbReference>
<feature type="region of interest" description="Disordered" evidence="1">
    <location>
        <begin position="404"/>
        <end position="438"/>
    </location>
</feature>
<sequence>MPVLCFPEPDALRRALATGVVPLAITRGAASAGRDAQGRIWLRPEVPLSRDLVTMLTRFGVRVLGSSASEMLQPISCWQQLIPLTPYVGPTPRPLMLEIPISEMPQIIGQLRRFAPQRIGFRWVEPDAEMGWLLVERLPEFLLGRLHDRLTPVRIFHEQVPDVWVPLNQAHPLANQLSPPDDAVLVLERSDRWRTIPRGPFLPATSDPLPLPARKPPLRDHPAPLRMQHPLRLIPTTATSSPEFWVIDCADQHHLHAMADSMEEWTLSRLNFAWSARPDGGWRLLLRLRVPRQPLVWLPESGQGFTGLLKLPNVFVPSGMRLTPILRRDVIRSLLGVDQVRTIWLMPTTEGGFRIESIPTQAFQPILSHVRYSLPPVRSHAISESGTAFLDDLPFFQRVEQPATRSRWSPATAPQTAVTTESGRVTLPESPAPAIPPAPPRFWERFARMFSRLTTPPAIGDRSTNQPADRQSESELPPPTLTESISTFVSRKKTDSGSVEAFVEPDRLSDLASRRQLLETRFLESLEQFDPQKMLEFWPELAAMYGRSNLAGDSAVCWLNALWEQSQLTHLWAWGWLQAESRQVRGVVERDARTRGRNLAETPSIRTWMEAVPNPARARSIAAYLVWISLIESQPDELSELLPAIQRYLDQHENWLPIRAVWLTRMAMMRLTRGDLLSLARTRDRLMHRLKKHGFSLDLDVPSFLRFASRGVSDRYTDVRDWMMRIREPIRRWIHETSQPRATGANPELPNHASHLQRFGLDPDLHATRAFTDLILAWGLARLGEHNACNALRQQARQLLHKDDRVHSLLYFAFDFRIQQVQEGKTNSGPLPMDLLHRILELPDEERYKVDKLREHSRILEPVERIDAYRAAMTRHYADPTPMLATLRHLPDTLDSQTLTDNATQLLDRCHSPESAAVLPQVLQAILELLPRISEGLALRALRLVESAVERLDGSATLQIRLLERAISAAIAMGQSGRLPEFNRHLLRLFRYPRRDLETEEFQALNWLMLRSLRRTAQLAECERLMQTLEPWITRNLPLPQLRQQSGDLWPITLRSLLVLTTGWFAQKQDDAAMQVLDLTRELLLLNQSLEGLDQTWLAIHYVTALSQAPIRVALGRLDDLFQRLRNTQLIGTTNTHYTLPTLMFVETVVRSIVNEDFNLGPTVRRWLDEDEYRVRRRMDRDVWAAIREFDLRETTSESPLGN</sequence>
<dbReference type="Pfam" id="PF20005">
    <property type="entry name" value="fvmX7"/>
    <property type="match status" value="1"/>
</dbReference>
<keyword evidence="4" id="KW-1185">Reference proteome</keyword>
<dbReference type="RefSeq" id="WP_162657209.1">
    <property type="nucleotide sequence ID" value="NZ_LR593887.1"/>
</dbReference>
<organism evidence="3">
    <name type="scientific">Tuwongella immobilis</name>
    <dbReference type="NCBI Taxonomy" id="692036"/>
    <lineage>
        <taxon>Bacteria</taxon>
        <taxon>Pseudomonadati</taxon>
        <taxon>Planctomycetota</taxon>
        <taxon>Planctomycetia</taxon>
        <taxon>Gemmatales</taxon>
        <taxon>Gemmataceae</taxon>
        <taxon>Tuwongella</taxon>
    </lineage>
</organism>
<accession>A0A6C2YKT1</accession>